<sequence length="268" mass="31144">MPMESQHQQTHKNNQDTKNEYVYEWIAQFQENPTEEIQTKLVQHYDQLVHSLARKFSRGQDHDEDLYQVGMIGLLAALRRFDNSYNRSFESFAVPTIVGEIKRFIRDKTWSVHVPRRIKELGPRIKKSVEDLTNDLQRSPQVNEIALYLGVSEEEVLETMEMGKSYQSLSVDRSIEADQEGSAVTLLDLVGSTEEGYEKTDQQMLLEKAFVVLTDREKEILQCTYFDNLSQKETGEQLGISQMHVSRLQRRALQKLRDSIRVEPSECL</sequence>
<keyword evidence="4" id="KW-0804">Transcription</keyword>
<dbReference type="PANTHER" id="PTHR30385:SF4">
    <property type="entry name" value="RNA POLYMERASE SIGMA-E FACTOR"/>
    <property type="match status" value="1"/>
</dbReference>
<feature type="domain" description="RNA polymerase sigma-70" evidence="5">
    <location>
        <begin position="230"/>
        <end position="256"/>
    </location>
</feature>
<dbReference type="Gene3D" id="1.20.120.1810">
    <property type="match status" value="1"/>
</dbReference>
<keyword evidence="1" id="KW-0805">Transcription regulation</keyword>
<dbReference type="InterPro" id="IPR036388">
    <property type="entry name" value="WH-like_DNA-bd_sf"/>
</dbReference>
<keyword evidence="3" id="KW-0238">DNA-binding</keyword>
<dbReference type="InterPro" id="IPR013325">
    <property type="entry name" value="RNA_pol_sigma_r2"/>
</dbReference>
<dbReference type="InterPro" id="IPR007630">
    <property type="entry name" value="RNA_pol_sigma70_r4"/>
</dbReference>
<dbReference type="AlphaFoldDB" id="A0A428MTE2"/>
<protein>
    <submittedName>
        <fullName evidence="6">RNA polymerase sigma factor SigB</fullName>
    </submittedName>
</protein>
<evidence type="ECO:0000313" key="6">
    <source>
        <dbReference type="EMBL" id="RSL29416.1"/>
    </source>
</evidence>
<comment type="caution">
    <text evidence="6">The sequence shown here is derived from an EMBL/GenBank/DDBJ whole genome shotgun (WGS) entry which is preliminary data.</text>
</comment>
<organism evidence="6 7">
    <name type="scientific">Salibacterium salarium</name>
    <dbReference type="NCBI Taxonomy" id="284579"/>
    <lineage>
        <taxon>Bacteria</taxon>
        <taxon>Bacillati</taxon>
        <taxon>Bacillota</taxon>
        <taxon>Bacilli</taxon>
        <taxon>Bacillales</taxon>
        <taxon>Bacillaceae</taxon>
    </lineage>
</organism>
<dbReference type="Pfam" id="PF04539">
    <property type="entry name" value="Sigma70_r3"/>
    <property type="match status" value="1"/>
</dbReference>
<reference evidence="6 7" key="1">
    <citation type="submission" date="2018-10" db="EMBL/GenBank/DDBJ databases">
        <title>Draft genome sequence of Bacillus salarius IM0101, isolated from a hypersaline soil in Inner Mongolia, China.</title>
        <authorList>
            <person name="Yamprayoonswat W."/>
            <person name="Boonvisut S."/>
            <person name="Jumpathong W."/>
            <person name="Sittihan S."/>
            <person name="Ruangsuj P."/>
            <person name="Wanthongcharoen S."/>
            <person name="Thongpramul N."/>
            <person name="Pimmason S."/>
            <person name="Yu B."/>
            <person name="Yasawong M."/>
        </authorList>
    </citation>
    <scope>NUCLEOTIDE SEQUENCE [LARGE SCALE GENOMIC DNA]</scope>
    <source>
        <strain evidence="6 7">IM0101</strain>
    </source>
</reference>
<dbReference type="GO" id="GO:0016987">
    <property type="term" value="F:sigma factor activity"/>
    <property type="evidence" value="ECO:0007669"/>
    <property type="project" value="UniProtKB-KW"/>
</dbReference>
<keyword evidence="7" id="KW-1185">Reference proteome</keyword>
<evidence type="ECO:0000256" key="2">
    <source>
        <dbReference type="ARBA" id="ARBA00023082"/>
    </source>
</evidence>
<keyword evidence="2" id="KW-0731">Sigma factor</keyword>
<dbReference type="InterPro" id="IPR007624">
    <property type="entry name" value="RNA_pol_sigma70_r3"/>
</dbReference>
<evidence type="ECO:0000256" key="3">
    <source>
        <dbReference type="ARBA" id="ARBA00023125"/>
    </source>
</evidence>
<dbReference type="RefSeq" id="WP_125562558.1">
    <property type="nucleotide sequence ID" value="NZ_RBVX01000068.1"/>
</dbReference>
<evidence type="ECO:0000256" key="1">
    <source>
        <dbReference type="ARBA" id="ARBA00023015"/>
    </source>
</evidence>
<evidence type="ECO:0000256" key="4">
    <source>
        <dbReference type="ARBA" id="ARBA00023163"/>
    </source>
</evidence>
<dbReference type="CDD" id="cd06171">
    <property type="entry name" value="Sigma70_r4"/>
    <property type="match status" value="1"/>
</dbReference>
<dbReference type="GO" id="GO:0003677">
    <property type="term" value="F:DNA binding"/>
    <property type="evidence" value="ECO:0007669"/>
    <property type="project" value="UniProtKB-KW"/>
</dbReference>
<accession>A0A428MTE2</accession>
<dbReference type="NCBIfam" id="TIGR02937">
    <property type="entry name" value="sigma70-ECF"/>
    <property type="match status" value="1"/>
</dbReference>
<dbReference type="InterPro" id="IPR014288">
    <property type="entry name" value="RNA_pol_sigma-B"/>
</dbReference>
<dbReference type="PRINTS" id="PR00046">
    <property type="entry name" value="SIGMA70FCT"/>
</dbReference>
<evidence type="ECO:0000313" key="7">
    <source>
        <dbReference type="Proteomes" id="UP000275076"/>
    </source>
</evidence>
<dbReference type="Pfam" id="PF04545">
    <property type="entry name" value="Sigma70_r4"/>
    <property type="match status" value="1"/>
</dbReference>
<dbReference type="InterPro" id="IPR000943">
    <property type="entry name" value="RNA_pol_sigma70"/>
</dbReference>
<dbReference type="InterPro" id="IPR007627">
    <property type="entry name" value="RNA_pol_sigma70_r2"/>
</dbReference>
<dbReference type="NCBIfam" id="TIGR02941">
    <property type="entry name" value="Sigma_B"/>
    <property type="match status" value="1"/>
</dbReference>
<dbReference type="PANTHER" id="PTHR30385">
    <property type="entry name" value="SIGMA FACTOR F FLAGELLAR"/>
    <property type="match status" value="1"/>
</dbReference>
<dbReference type="SUPFAM" id="SSF88946">
    <property type="entry name" value="Sigma2 domain of RNA polymerase sigma factors"/>
    <property type="match status" value="1"/>
</dbReference>
<dbReference type="SUPFAM" id="SSF88659">
    <property type="entry name" value="Sigma3 and sigma4 domains of RNA polymerase sigma factors"/>
    <property type="match status" value="2"/>
</dbReference>
<dbReference type="GO" id="GO:0006352">
    <property type="term" value="P:DNA-templated transcription initiation"/>
    <property type="evidence" value="ECO:0007669"/>
    <property type="project" value="InterPro"/>
</dbReference>
<gene>
    <name evidence="6" type="primary">sigB</name>
    <name evidence="6" type="ORF">D7Z54_31295</name>
</gene>
<proteinExistence type="predicted"/>
<dbReference type="InterPro" id="IPR013324">
    <property type="entry name" value="RNA_pol_sigma_r3/r4-like"/>
</dbReference>
<dbReference type="NCBIfam" id="TIGR02980">
    <property type="entry name" value="SigBFG"/>
    <property type="match status" value="1"/>
</dbReference>
<dbReference type="EMBL" id="RBVX01000068">
    <property type="protein sequence ID" value="RSL29416.1"/>
    <property type="molecule type" value="Genomic_DNA"/>
</dbReference>
<dbReference type="PROSITE" id="PS00716">
    <property type="entry name" value="SIGMA70_2"/>
    <property type="match status" value="1"/>
</dbReference>
<dbReference type="InterPro" id="IPR014284">
    <property type="entry name" value="RNA_pol_sigma-70_dom"/>
</dbReference>
<evidence type="ECO:0000259" key="5">
    <source>
        <dbReference type="PROSITE" id="PS00716"/>
    </source>
</evidence>
<dbReference type="Proteomes" id="UP000275076">
    <property type="component" value="Unassembled WGS sequence"/>
</dbReference>
<name>A0A428MTE2_9BACI</name>
<dbReference type="OrthoDB" id="9809557at2"/>
<dbReference type="Gene3D" id="1.10.10.10">
    <property type="entry name" value="Winged helix-like DNA-binding domain superfamily/Winged helix DNA-binding domain"/>
    <property type="match status" value="2"/>
</dbReference>
<dbReference type="Pfam" id="PF04542">
    <property type="entry name" value="Sigma70_r2"/>
    <property type="match status" value="1"/>
</dbReference>
<dbReference type="InterPro" id="IPR014322">
    <property type="entry name" value="RNA_pol_sigma-B/F/G"/>
</dbReference>